<sequence length="133" mass="15175">MCDVPFRDNSSPLDISKDQFKDFFDSHDDSTSIDDDYFAIDDIDYVKASPPHSELVSLGEVKDFNPEDGEIKDDILHEKLLNIHLLIAKIKSLNDNPTPDRVLKSTDNSLPEFETFSDHTEETNSGDVVFLYY</sequence>
<dbReference type="EMBL" id="BKCJ011246113">
    <property type="protein sequence ID" value="GFD09528.1"/>
    <property type="molecule type" value="Genomic_DNA"/>
</dbReference>
<dbReference type="AlphaFoldDB" id="A0A699TK64"/>
<evidence type="ECO:0000313" key="1">
    <source>
        <dbReference type="EMBL" id="GFD09528.1"/>
    </source>
</evidence>
<evidence type="ECO:0008006" key="2">
    <source>
        <dbReference type="Google" id="ProtNLM"/>
    </source>
</evidence>
<proteinExistence type="predicted"/>
<gene>
    <name evidence="1" type="ORF">Tci_881497</name>
</gene>
<organism evidence="1">
    <name type="scientific">Tanacetum cinerariifolium</name>
    <name type="common">Dalmatian daisy</name>
    <name type="synonym">Chrysanthemum cinerariifolium</name>
    <dbReference type="NCBI Taxonomy" id="118510"/>
    <lineage>
        <taxon>Eukaryota</taxon>
        <taxon>Viridiplantae</taxon>
        <taxon>Streptophyta</taxon>
        <taxon>Embryophyta</taxon>
        <taxon>Tracheophyta</taxon>
        <taxon>Spermatophyta</taxon>
        <taxon>Magnoliopsida</taxon>
        <taxon>eudicotyledons</taxon>
        <taxon>Gunneridae</taxon>
        <taxon>Pentapetalae</taxon>
        <taxon>asterids</taxon>
        <taxon>campanulids</taxon>
        <taxon>Asterales</taxon>
        <taxon>Asteraceae</taxon>
        <taxon>Asteroideae</taxon>
        <taxon>Anthemideae</taxon>
        <taxon>Anthemidinae</taxon>
        <taxon>Tanacetum</taxon>
    </lineage>
</organism>
<accession>A0A699TK64</accession>
<protein>
    <recommendedName>
        <fullName evidence="2">Reverse transcriptase domain-containing protein</fullName>
    </recommendedName>
</protein>
<reference evidence="1" key="1">
    <citation type="journal article" date="2019" name="Sci. Rep.">
        <title>Draft genome of Tanacetum cinerariifolium, the natural source of mosquito coil.</title>
        <authorList>
            <person name="Yamashiro T."/>
            <person name="Shiraishi A."/>
            <person name="Satake H."/>
            <person name="Nakayama K."/>
        </authorList>
    </citation>
    <scope>NUCLEOTIDE SEQUENCE</scope>
</reference>
<comment type="caution">
    <text evidence="1">The sequence shown here is derived from an EMBL/GenBank/DDBJ whole genome shotgun (WGS) entry which is preliminary data.</text>
</comment>
<name>A0A699TK64_TANCI</name>